<dbReference type="PANTHER" id="PTHR30269:SF0">
    <property type="entry name" value="MEMBRANE TRANSPORTER PROTEIN YFCA-RELATED"/>
    <property type="match status" value="1"/>
</dbReference>
<name>A0AAW9SSN6_9RHOB</name>
<feature type="transmembrane region" description="Helical" evidence="8">
    <location>
        <begin position="73"/>
        <end position="92"/>
    </location>
</feature>
<feature type="transmembrane region" description="Helical" evidence="8">
    <location>
        <begin position="179"/>
        <end position="198"/>
    </location>
</feature>
<feature type="transmembrane region" description="Helical" evidence="8">
    <location>
        <begin position="98"/>
        <end position="121"/>
    </location>
</feature>
<evidence type="ECO:0000256" key="6">
    <source>
        <dbReference type="ARBA" id="ARBA00022989"/>
    </source>
</evidence>
<keyword evidence="4 8" id="KW-1003">Cell membrane</keyword>
<keyword evidence="7 8" id="KW-0472">Membrane</keyword>
<organism evidence="9 10">
    <name type="scientific">Ponticoccus litoralis</name>
    <dbReference type="NCBI Taxonomy" id="422297"/>
    <lineage>
        <taxon>Bacteria</taxon>
        <taxon>Pseudomonadati</taxon>
        <taxon>Pseudomonadota</taxon>
        <taxon>Alphaproteobacteria</taxon>
        <taxon>Rhodobacterales</taxon>
        <taxon>Roseobacteraceae</taxon>
        <taxon>Ponticoccus</taxon>
    </lineage>
</organism>
<keyword evidence="6 8" id="KW-1133">Transmembrane helix</keyword>
<evidence type="ECO:0000256" key="8">
    <source>
        <dbReference type="RuleBase" id="RU363041"/>
    </source>
</evidence>
<feature type="transmembrane region" description="Helical" evidence="8">
    <location>
        <begin position="40"/>
        <end position="61"/>
    </location>
</feature>
<evidence type="ECO:0000256" key="4">
    <source>
        <dbReference type="ARBA" id="ARBA00022475"/>
    </source>
</evidence>
<feature type="transmembrane region" description="Helical" evidence="8">
    <location>
        <begin position="228"/>
        <end position="247"/>
    </location>
</feature>
<dbReference type="EMBL" id="JBDNCH010000004">
    <property type="protein sequence ID" value="MEN9063451.1"/>
    <property type="molecule type" value="Genomic_DNA"/>
</dbReference>
<keyword evidence="10" id="KW-1185">Reference proteome</keyword>
<reference evidence="9 10" key="1">
    <citation type="submission" date="2024-05" db="EMBL/GenBank/DDBJ databases">
        <title>Genome sequence of Ponticoccus litoralis KCCM 90028.</title>
        <authorList>
            <person name="Kim J.M."/>
            <person name="Lee J.K."/>
            <person name="Choi B.J."/>
            <person name="Bayburt H."/>
            <person name="Baek J.H."/>
            <person name="Jeon C.O."/>
        </authorList>
    </citation>
    <scope>NUCLEOTIDE SEQUENCE [LARGE SCALE GENOMIC DNA]</scope>
    <source>
        <strain evidence="9 10">KCCM 90028</strain>
    </source>
</reference>
<evidence type="ECO:0000256" key="2">
    <source>
        <dbReference type="ARBA" id="ARBA00009142"/>
    </source>
</evidence>
<evidence type="ECO:0000256" key="3">
    <source>
        <dbReference type="ARBA" id="ARBA00022448"/>
    </source>
</evidence>
<evidence type="ECO:0000256" key="5">
    <source>
        <dbReference type="ARBA" id="ARBA00022692"/>
    </source>
</evidence>
<dbReference type="InterPro" id="IPR052017">
    <property type="entry name" value="TSUP"/>
</dbReference>
<dbReference type="Pfam" id="PF01925">
    <property type="entry name" value="TauE"/>
    <property type="match status" value="1"/>
</dbReference>
<comment type="caution">
    <text evidence="9">The sequence shown here is derived from an EMBL/GenBank/DDBJ whole genome shotgun (WGS) entry which is preliminary data.</text>
</comment>
<evidence type="ECO:0000313" key="10">
    <source>
        <dbReference type="Proteomes" id="UP001428774"/>
    </source>
</evidence>
<keyword evidence="3" id="KW-0813">Transport</keyword>
<dbReference type="InterPro" id="IPR002781">
    <property type="entry name" value="TM_pro_TauE-like"/>
</dbReference>
<sequence>MLTIFVLALAGLGAGALNAIAGGGTFLTFPALVWAGVPPIMANATATFAALPGYVGSAWAYRGDIERGGKPPLAHLVGAAVVGGLAGAGLLLVTPEELFSGVVPWLLLIATAAFALGPAFVRRLAESGRTMSDPAALGLVFAVSVYGGYFNGGLGIMLLAAFGIIGMTNLHRMNGLKNLMSVVLSVVSVATYTVAGLIDWGNLLVVGLSCALGGYLGAVLARRVQNTALLRLLIIAIGLIMTALFFLRAAG</sequence>
<comment type="similarity">
    <text evidence="2 8">Belongs to the 4-toluene sulfonate uptake permease (TSUP) (TC 2.A.102) family.</text>
</comment>
<feature type="transmembrane region" description="Helical" evidence="8">
    <location>
        <begin position="133"/>
        <end position="149"/>
    </location>
</feature>
<evidence type="ECO:0000313" key="9">
    <source>
        <dbReference type="EMBL" id="MEN9063451.1"/>
    </source>
</evidence>
<dbReference type="Proteomes" id="UP001428774">
    <property type="component" value="Unassembled WGS sequence"/>
</dbReference>
<keyword evidence="5 8" id="KW-0812">Transmembrane</keyword>
<accession>A0AAW9SSN6</accession>
<dbReference type="RefSeq" id="WP_347168529.1">
    <property type="nucleotide sequence ID" value="NZ_JBDNCH010000004.1"/>
</dbReference>
<dbReference type="PANTHER" id="PTHR30269">
    <property type="entry name" value="TRANSMEMBRANE PROTEIN YFCA"/>
    <property type="match status" value="1"/>
</dbReference>
<dbReference type="GO" id="GO:0005886">
    <property type="term" value="C:plasma membrane"/>
    <property type="evidence" value="ECO:0007669"/>
    <property type="project" value="UniProtKB-SubCell"/>
</dbReference>
<evidence type="ECO:0000256" key="1">
    <source>
        <dbReference type="ARBA" id="ARBA00004651"/>
    </source>
</evidence>
<proteinExistence type="inferred from homology"/>
<feature type="transmembrane region" description="Helical" evidence="8">
    <location>
        <begin position="204"/>
        <end position="221"/>
    </location>
</feature>
<comment type="subcellular location">
    <subcellularLocation>
        <location evidence="1 8">Cell membrane</location>
        <topology evidence="1 8">Multi-pass membrane protein</topology>
    </subcellularLocation>
</comment>
<gene>
    <name evidence="9" type="ORF">ABFB10_23065</name>
</gene>
<protein>
    <recommendedName>
        <fullName evidence="8">Probable membrane transporter protein</fullName>
    </recommendedName>
</protein>
<evidence type="ECO:0000256" key="7">
    <source>
        <dbReference type="ARBA" id="ARBA00023136"/>
    </source>
</evidence>
<dbReference type="AlphaFoldDB" id="A0AAW9SSN6"/>